<organism evidence="3 4">
    <name type="scientific">Molossus molossus</name>
    <name type="common">Pallas' mastiff bat</name>
    <name type="synonym">Vespertilio molossus</name>
    <dbReference type="NCBI Taxonomy" id="27622"/>
    <lineage>
        <taxon>Eukaryota</taxon>
        <taxon>Metazoa</taxon>
        <taxon>Chordata</taxon>
        <taxon>Craniata</taxon>
        <taxon>Vertebrata</taxon>
        <taxon>Euteleostomi</taxon>
        <taxon>Mammalia</taxon>
        <taxon>Eutheria</taxon>
        <taxon>Laurasiatheria</taxon>
        <taxon>Chiroptera</taxon>
        <taxon>Yangochiroptera</taxon>
        <taxon>Molossidae</taxon>
        <taxon>Molossus</taxon>
    </lineage>
</organism>
<feature type="region of interest" description="Disordered" evidence="1">
    <location>
        <begin position="146"/>
        <end position="182"/>
    </location>
</feature>
<feature type="signal peptide" evidence="2">
    <location>
        <begin position="1"/>
        <end position="15"/>
    </location>
</feature>
<sequence length="182" mass="20084">MKFLLWACIICVAFAKKKHFHFLGENRHANPSMDLPYPIPENDFTPPGSPSETNLPKNNLPGNPYTDPRTAYPYAPSSPRAPLQQMSPYPIPTWLDAPFRKASSLLHASNRPAGHSVQSNVVNSITYVPKPPTTPQLPVAKFAIPPALTRPNEPEPAPITHAPNTHATRDPRSTTSLDQIKK</sequence>
<feature type="chain" id="PRO_5029592359" evidence="2">
    <location>
        <begin position="16"/>
        <end position="182"/>
    </location>
</feature>
<dbReference type="InterPro" id="IPR033533">
    <property type="entry name" value="PRR27"/>
</dbReference>
<keyword evidence="2" id="KW-0732">Signal</keyword>
<feature type="region of interest" description="Disordered" evidence="1">
    <location>
        <begin position="41"/>
        <end position="65"/>
    </location>
</feature>
<dbReference type="EMBL" id="JACASF010000001">
    <property type="protein sequence ID" value="KAF6500772.1"/>
    <property type="molecule type" value="Genomic_DNA"/>
</dbReference>
<dbReference type="Proteomes" id="UP000550707">
    <property type="component" value="Unassembled WGS sequence"/>
</dbReference>
<dbReference type="PANTHER" id="PTHR39415">
    <property type="entry name" value="PROLINE-RICH PROTEIN 27"/>
    <property type="match status" value="1"/>
</dbReference>
<comment type="caution">
    <text evidence="3">The sequence shown here is derived from an EMBL/GenBank/DDBJ whole genome shotgun (WGS) entry which is preliminary data.</text>
</comment>
<dbReference type="InParanoid" id="A0A7J8JXC5"/>
<evidence type="ECO:0000313" key="4">
    <source>
        <dbReference type="Proteomes" id="UP000550707"/>
    </source>
</evidence>
<evidence type="ECO:0000256" key="1">
    <source>
        <dbReference type="SAM" id="MobiDB-lite"/>
    </source>
</evidence>
<dbReference type="PANTHER" id="PTHR39415:SF1">
    <property type="entry name" value="PROLINE-RICH PROTEIN 27"/>
    <property type="match status" value="1"/>
</dbReference>
<reference evidence="3 4" key="1">
    <citation type="journal article" date="2020" name="Nature">
        <title>Six reference-quality genomes reveal evolution of bat adaptations.</title>
        <authorList>
            <person name="Jebb D."/>
            <person name="Huang Z."/>
            <person name="Pippel M."/>
            <person name="Hughes G.M."/>
            <person name="Lavrichenko K."/>
            <person name="Devanna P."/>
            <person name="Winkler S."/>
            <person name="Jermiin L.S."/>
            <person name="Skirmuntt E.C."/>
            <person name="Katzourakis A."/>
            <person name="Burkitt-Gray L."/>
            <person name="Ray D.A."/>
            <person name="Sullivan K.A.M."/>
            <person name="Roscito J.G."/>
            <person name="Kirilenko B.M."/>
            <person name="Davalos L.M."/>
            <person name="Corthals A.P."/>
            <person name="Power M.L."/>
            <person name="Jones G."/>
            <person name="Ransome R.D."/>
            <person name="Dechmann D.K.N."/>
            <person name="Locatelli A.G."/>
            <person name="Puechmaille S.J."/>
            <person name="Fedrigo O."/>
            <person name="Jarvis E.D."/>
            <person name="Hiller M."/>
            <person name="Vernes S.C."/>
            <person name="Myers E.W."/>
            <person name="Teeling E.C."/>
        </authorList>
    </citation>
    <scope>NUCLEOTIDE SEQUENCE [LARGE SCALE GENOMIC DNA]</scope>
    <source>
        <strain evidence="3">MMolMol1</strain>
        <tissue evidence="3">Muscle</tissue>
    </source>
</reference>
<name>A0A7J8JXC5_MOLMO</name>
<proteinExistence type="predicted"/>
<feature type="compositionally biased region" description="Polar residues" evidence="1">
    <location>
        <begin position="173"/>
        <end position="182"/>
    </location>
</feature>
<dbReference type="AlphaFoldDB" id="A0A7J8JXC5"/>
<gene>
    <name evidence="3" type="ORF">HJG59_007826</name>
</gene>
<evidence type="ECO:0000313" key="3">
    <source>
        <dbReference type="EMBL" id="KAF6500772.1"/>
    </source>
</evidence>
<protein>
    <submittedName>
        <fullName evidence="3">Uncharacterized protein</fullName>
    </submittedName>
</protein>
<feature type="compositionally biased region" description="Polar residues" evidence="1">
    <location>
        <begin position="50"/>
        <end position="61"/>
    </location>
</feature>
<dbReference type="GO" id="GO:0070062">
    <property type="term" value="C:extracellular exosome"/>
    <property type="evidence" value="ECO:0007669"/>
    <property type="project" value="TreeGrafter"/>
</dbReference>
<accession>A0A7J8JXC5</accession>
<keyword evidence="4" id="KW-1185">Reference proteome</keyword>
<evidence type="ECO:0000256" key="2">
    <source>
        <dbReference type="SAM" id="SignalP"/>
    </source>
</evidence>